<feature type="region of interest" description="Disordered" evidence="2">
    <location>
        <begin position="375"/>
        <end position="416"/>
    </location>
</feature>
<dbReference type="PANTHER" id="PTHR28584">
    <property type="entry name" value="FAMILY WITH SEQUENCE SIMILARITY 228 MEMBER A"/>
    <property type="match status" value="1"/>
</dbReference>
<comment type="similarity">
    <text evidence="1">Belongs to the FAM228 family.</text>
</comment>
<evidence type="ECO:0000256" key="2">
    <source>
        <dbReference type="SAM" id="MobiDB-lite"/>
    </source>
</evidence>
<proteinExistence type="inferred from homology"/>
<keyword evidence="3" id="KW-1185">Reference proteome</keyword>
<dbReference type="GeneID" id="101396490"/>
<dbReference type="RefSeq" id="XP_014637539.1">
    <property type="nucleotide sequence ID" value="XM_014782053.1"/>
</dbReference>
<sequence length="447" mass="53561">MENLDSDDLITNKLPKLKRSKEWLEPQPLSFMEVLAKEDIDAATQSILYRENYIIKELDKYLQHHDFLNARRKEILYKRWVDHVADPLQKKIIEKVCSHKKIEKRRQEELDGFLKHVNKKGNAFAEHYDPEEYDPFYMSKEDPNFLKALAREDIDEAVHAILFRENYVVKKLDMYFQHLDIFKERRKEMLHKKWIENVAEPLQQRIMEKVISYRGLEKTKQENFEYFLKHMNKTEMIGDFYDPEVYNPFYMMKKDPNYGKVTVPPFCDPLFRRQQETDEEKRAVFQYKTGKRYTLKEFKEIEKARLYGKLPQFAFTLHSVIPKAWHKASVSPGRSRTRRKRSPEKLICAEKKYLPDKEKKTSNLSQTIFERQFHSSKLSQENERNEKQGLVLGTRRHRPQSWAAGEGQHRRGSQPVERRVMTAEVLAQHLATLQLGVRQESWELHQL</sequence>
<organism evidence="3 4">
    <name type="scientific">Ceratotherium simum simum</name>
    <name type="common">Southern white rhinoceros</name>
    <dbReference type="NCBI Taxonomy" id="73337"/>
    <lineage>
        <taxon>Eukaryota</taxon>
        <taxon>Metazoa</taxon>
        <taxon>Chordata</taxon>
        <taxon>Craniata</taxon>
        <taxon>Vertebrata</taxon>
        <taxon>Euteleostomi</taxon>
        <taxon>Mammalia</taxon>
        <taxon>Eutheria</taxon>
        <taxon>Laurasiatheria</taxon>
        <taxon>Perissodactyla</taxon>
        <taxon>Rhinocerotidae</taxon>
        <taxon>Ceratotherium</taxon>
    </lineage>
</organism>
<evidence type="ECO:0000256" key="1">
    <source>
        <dbReference type="ARBA" id="ARBA00007753"/>
    </source>
</evidence>
<reference evidence="4" key="1">
    <citation type="submission" date="2025-08" db="UniProtKB">
        <authorList>
            <consortium name="RefSeq"/>
        </authorList>
    </citation>
    <scope>IDENTIFICATION</scope>
</reference>
<evidence type="ECO:0000313" key="3">
    <source>
        <dbReference type="Proteomes" id="UP000694910"/>
    </source>
</evidence>
<dbReference type="InterPro" id="IPR040046">
    <property type="entry name" value="FAM228"/>
</dbReference>
<dbReference type="Proteomes" id="UP000694910">
    <property type="component" value="Unplaced"/>
</dbReference>
<protein>
    <submittedName>
        <fullName evidence="4">Protein FAM228A isoform X1</fullName>
    </submittedName>
</protein>
<dbReference type="PANTHER" id="PTHR28584:SF2">
    <property type="entry name" value="PROTEIN FAM228A"/>
    <property type="match status" value="1"/>
</dbReference>
<accession>A0ABM1CDA8</accession>
<evidence type="ECO:0000313" key="4">
    <source>
        <dbReference type="RefSeq" id="XP_014637539.1"/>
    </source>
</evidence>
<gene>
    <name evidence="4" type="primary">LOC101396490</name>
</gene>
<name>A0ABM1CDA8_CERSS</name>